<organism evidence="2 3">
    <name type="scientific">Micromonospora andamanensis</name>
    <dbReference type="NCBI Taxonomy" id="1287068"/>
    <lineage>
        <taxon>Bacteria</taxon>
        <taxon>Bacillati</taxon>
        <taxon>Actinomycetota</taxon>
        <taxon>Actinomycetes</taxon>
        <taxon>Micromonosporales</taxon>
        <taxon>Micromonosporaceae</taxon>
        <taxon>Micromonospora</taxon>
    </lineage>
</organism>
<accession>A0ABQ4I3B4</accession>
<feature type="compositionally biased region" description="Low complexity" evidence="1">
    <location>
        <begin position="175"/>
        <end position="184"/>
    </location>
</feature>
<dbReference type="EMBL" id="BOOZ01000050">
    <property type="protein sequence ID" value="GIJ12382.1"/>
    <property type="molecule type" value="Genomic_DNA"/>
</dbReference>
<feature type="compositionally biased region" description="Low complexity" evidence="1">
    <location>
        <begin position="87"/>
        <end position="98"/>
    </location>
</feature>
<evidence type="ECO:0000313" key="2">
    <source>
        <dbReference type="EMBL" id="GIJ12382.1"/>
    </source>
</evidence>
<protein>
    <submittedName>
        <fullName evidence="2">Uncharacterized protein</fullName>
    </submittedName>
</protein>
<comment type="caution">
    <text evidence="2">The sequence shown here is derived from an EMBL/GenBank/DDBJ whole genome shotgun (WGS) entry which is preliminary data.</text>
</comment>
<proteinExistence type="predicted"/>
<name>A0ABQ4I3B4_9ACTN</name>
<gene>
    <name evidence="2" type="ORF">Van01_55960</name>
</gene>
<sequence length="184" mass="18942">MAATRVTSFCNPDRIFWNSAGDGSLPEPSADTRFRFISSLAFFADWQSCLSLTASAASALGGAGVGEAEVAVADGTTADGEAPALGVASSPPQAVSVSNEAQARTKKEARTRFTSVNRSGFRENSLALSGVQPQRDAYPPPRGLLAAAGTRWGQKVCSGAGNWPERTSSAKRRVASSSVSASAA</sequence>
<evidence type="ECO:0000313" key="3">
    <source>
        <dbReference type="Proteomes" id="UP000647017"/>
    </source>
</evidence>
<reference evidence="2 3" key="1">
    <citation type="submission" date="2021-01" db="EMBL/GenBank/DDBJ databases">
        <title>Whole genome shotgun sequence of Verrucosispora andamanensis NBRC 109075.</title>
        <authorList>
            <person name="Komaki H."/>
            <person name="Tamura T."/>
        </authorList>
    </citation>
    <scope>NUCLEOTIDE SEQUENCE [LARGE SCALE GENOMIC DNA]</scope>
    <source>
        <strain evidence="2 3">NBRC 109075</strain>
    </source>
</reference>
<feature type="region of interest" description="Disordered" evidence="1">
    <location>
        <begin position="158"/>
        <end position="184"/>
    </location>
</feature>
<dbReference type="Proteomes" id="UP000647017">
    <property type="component" value="Unassembled WGS sequence"/>
</dbReference>
<keyword evidence="3" id="KW-1185">Reference proteome</keyword>
<feature type="region of interest" description="Disordered" evidence="1">
    <location>
        <begin position="82"/>
        <end position="112"/>
    </location>
</feature>
<evidence type="ECO:0000256" key="1">
    <source>
        <dbReference type="SAM" id="MobiDB-lite"/>
    </source>
</evidence>